<name>A0A2A2EXB8_9GAMM</name>
<dbReference type="SUPFAM" id="SSF51905">
    <property type="entry name" value="FAD/NAD(P)-binding domain"/>
    <property type="match status" value="1"/>
</dbReference>
<evidence type="ECO:0000256" key="9">
    <source>
        <dbReference type="RuleBase" id="RU003691"/>
    </source>
</evidence>
<feature type="transmembrane region" description="Helical" evidence="10">
    <location>
        <begin position="133"/>
        <end position="156"/>
    </location>
</feature>
<evidence type="ECO:0000256" key="7">
    <source>
        <dbReference type="ARBA" id="ARBA00023157"/>
    </source>
</evidence>
<feature type="transmembrane region" description="Helical" evidence="10">
    <location>
        <begin position="48"/>
        <end position="67"/>
    </location>
</feature>
<keyword evidence="10" id="KW-1133">Transmembrane helix</keyword>
<keyword evidence="10" id="KW-0812">Transmembrane</keyword>
<evidence type="ECO:0000256" key="2">
    <source>
        <dbReference type="ARBA" id="ARBA00007532"/>
    </source>
</evidence>
<keyword evidence="15" id="KW-1185">Reference proteome</keyword>
<dbReference type="InterPro" id="IPR036188">
    <property type="entry name" value="FAD/NAD-bd_sf"/>
</dbReference>
<reference evidence="14 15" key="1">
    <citation type="submission" date="2017-08" db="EMBL/GenBank/DDBJ databases">
        <title>Halomonas alkalisoli sp. nov., isolated from saline alkaline soil.</title>
        <authorList>
            <person name="Wang D."/>
            <person name="Zhang G."/>
        </authorList>
    </citation>
    <scope>NUCLEOTIDE SEQUENCE [LARGE SCALE GENOMIC DNA]</scope>
    <source>
        <strain evidence="14 15">WRN001</strain>
    </source>
</reference>
<feature type="transmembrane region" description="Helical" evidence="10">
    <location>
        <begin position="79"/>
        <end position="105"/>
    </location>
</feature>
<keyword evidence="3 9" id="KW-0285">Flavoprotein</keyword>
<evidence type="ECO:0000256" key="1">
    <source>
        <dbReference type="ARBA" id="ARBA00001974"/>
    </source>
</evidence>
<evidence type="ECO:0000259" key="13">
    <source>
        <dbReference type="Pfam" id="PF09335"/>
    </source>
</evidence>
<comment type="cofactor">
    <cofactor evidence="1">
        <name>FAD</name>
        <dbReference type="ChEBI" id="CHEBI:57692"/>
    </cofactor>
</comment>
<dbReference type="InterPro" id="IPR032816">
    <property type="entry name" value="VTT_dom"/>
</dbReference>
<dbReference type="InterPro" id="IPR012999">
    <property type="entry name" value="Pyr_OxRdtase_I_AS"/>
</dbReference>
<evidence type="ECO:0000256" key="5">
    <source>
        <dbReference type="ARBA" id="ARBA00022857"/>
    </source>
</evidence>
<feature type="transmembrane region" description="Helical" evidence="10">
    <location>
        <begin position="163"/>
        <end position="183"/>
    </location>
</feature>
<proteinExistence type="inferred from homology"/>
<dbReference type="PROSITE" id="PS00076">
    <property type="entry name" value="PYRIDINE_REDOX_1"/>
    <property type="match status" value="1"/>
</dbReference>
<dbReference type="GO" id="GO:0016668">
    <property type="term" value="F:oxidoreductase activity, acting on a sulfur group of donors, NAD(P) as acceptor"/>
    <property type="evidence" value="ECO:0007669"/>
    <property type="project" value="InterPro"/>
</dbReference>
<feature type="domain" description="VTT" evidence="13">
    <location>
        <begin position="68"/>
        <end position="184"/>
    </location>
</feature>
<dbReference type="Gene3D" id="3.30.390.30">
    <property type="match status" value="1"/>
</dbReference>
<dbReference type="InterPro" id="IPR016156">
    <property type="entry name" value="FAD/NAD-linked_Rdtase_dimer_sf"/>
</dbReference>
<keyword evidence="8 9" id="KW-0676">Redox-active center</keyword>
<dbReference type="GO" id="GO:0005886">
    <property type="term" value="C:plasma membrane"/>
    <property type="evidence" value="ECO:0007669"/>
    <property type="project" value="UniProtKB-ARBA"/>
</dbReference>
<feature type="transmembrane region" description="Helical" evidence="10">
    <location>
        <begin position="238"/>
        <end position="259"/>
    </location>
</feature>
<keyword evidence="7" id="KW-1015">Disulfide bond</keyword>
<comment type="caution">
    <text evidence="14">The sequence shown here is derived from an EMBL/GenBank/DDBJ whole genome shotgun (WGS) entry which is preliminary data.</text>
</comment>
<evidence type="ECO:0000259" key="11">
    <source>
        <dbReference type="Pfam" id="PF02852"/>
    </source>
</evidence>
<organism evidence="14 15">
    <name type="scientific">Halomonas salipaludis</name>
    <dbReference type="NCBI Taxonomy" id="2032625"/>
    <lineage>
        <taxon>Bacteria</taxon>
        <taxon>Pseudomonadati</taxon>
        <taxon>Pseudomonadota</taxon>
        <taxon>Gammaproteobacteria</taxon>
        <taxon>Oceanospirillales</taxon>
        <taxon>Halomonadaceae</taxon>
        <taxon>Halomonas</taxon>
    </lineage>
</organism>
<comment type="similarity">
    <text evidence="2 9">Belongs to the class-I pyridine nucleotide-disulfide oxidoreductase family.</text>
</comment>
<dbReference type="AlphaFoldDB" id="A0A2A2EXB8"/>
<dbReference type="InterPro" id="IPR023753">
    <property type="entry name" value="FAD/NAD-binding_dom"/>
</dbReference>
<dbReference type="OrthoDB" id="9800167at2"/>
<sequence>MAQRRLWILAGIALVVAAFFISGAHQWLTLDNLRANQLEFQRWFGERPLLVGGGFFLIYTLMAGLSLPGATLLTLLGGALFGFGWGLLIISFASTLGATLAFLIARTLARGPLERRFASQLDSINRGIQREGALYLFTLRLIPLFPFFVINLVMGLTRMKVATFYWVSQLGMLPGTAVFVNAGRELGSLESLGGILSPTLIASFVLIGLFPLLARFTVEAIKRRRLAKAYHRPRSFDYDIVVIGAGSAGLVASYIAAAVKARVALVERDAMGGDCLNTGCVPSKALIRAARAAHEARQAKRFGVHLDEPEIDFHGVMGHVHEAIAKVAPHDSPARYRGLGVDVVHGAAHLQTPWEVRVGERVLTSRHVIIASGARPRVLPLPGIAADEMLTSDNLWQLERLPERLVVIGGGPIGCELGQSFARLGSRVNLVEEAAQLLPREDRDVAAALEAGLREEGVALHLGCRAVAVEPGPSHADRGKVLVIERGDGSQARIVFDRLLMAVGREANVTGLGLEALGIATRANGTLDVDETLRSVHPNIWACGDVVGPYQLTHASAHQAWHATVNALFGEVKRFAVSYRALPAVTFSDPEVARVGLSEREAEARGVEYELTRYELGELDRAIADGHDRGFVKVLTVPGKDRILGACVVGHGAGELLATFTLAMTRNIGLNKLLATIHPYPSYSEAAKASAGQWKNAHKPERVLEWLARYFRWRRRSGRLHLIDTHEEPR</sequence>
<keyword evidence="10" id="KW-0472">Membrane</keyword>
<evidence type="ECO:0000313" key="14">
    <source>
        <dbReference type="EMBL" id="PAU78051.1"/>
    </source>
</evidence>
<dbReference type="GO" id="GO:0003955">
    <property type="term" value="F:NAD(P)H dehydrogenase (quinone) activity"/>
    <property type="evidence" value="ECO:0007669"/>
    <property type="project" value="TreeGrafter"/>
</dbReference>
<gene>
    <name evidence="14" type="ORF">CK498_04805</name>
</gene>
<dbReference type="SUPFAM" id="SSF55424">
    <property type="entry name" value="FAD/NAD-linked reductases, dimerisation (C-terminal) domain"/>
    <property type="match status" value="1"/>
</dbReference>
<evidence type="ECO:0000256" key="6">
    <source>
        <dbReference type="ARBA" id="ARBA00023002"/>
    </source>
</evidence>
<dbReference type="Pfam" id="PF09335">
    <property type="entry name" value="VTT_dom"/>
    <property type="match status" value="1"/>
</dbReference>
<feature type="domain" description="Pyridine nucleotide-disulphide oxidoreductase dimerisation" evidence="11">
    <location>
        <begin position="583"/>
        <end position="689"/>
    </location>
</feature>
<feature type="transmembrane region" description="Helical" evidence="10">
    <location>
        <begin position="195"/>
        <end position="218"/>
    </location>
</feature>
<dbReference type="InterPro" id="IPR004099">
    <property type="entry name" value="Pyr_nucl-diS_OxRdtase_dimer"/>
</dbReference>
<feature type="domain" description="FAD/NAD(P)-binding" evidence="12">
    <location>
        <begin position="238"/>
        <end position="560"/>
    </location>
</feature>
<evidence type="ECO:0000313" key="15">
    <source>
        <dbReference type="Proteomes" id="UP000217771"/>
    </source>
</evidence>
<dbReference type="Pfam" id="PF07992">
    <property type="entry name" value="Pyr_redox_2"/>
    <property type="match status" value="1"/>
</dbReference>
<feature type="transmembrane region" description="Helical" evidence="10">
    <location>
        <begin position="7"/>
        <end position="28"/>
    </location>
</feature>
<keyword evidence="4 9" id="KW-0274">FAD</keyword>
<evidence type="ECO:0000256" key="3">
    <source>
        <dbReference type="ARBA" id="ARBA00022630"/>
    </source>
</evidence>
<dbReference type="PANTHER" id="PTHR43014:SF2">
    <property type="entry name" value="MERCURIC REDUCTASE"/>
    <property type="match status" value="1"/>
</dbReference>
<evidence type="ECO:0000256" key="10">
    <source>
        <dbReference type="SAM" id="Phobius"/>
    </source>
</evidence>
<dbReference type="Pfam" id="PF02852">
    <property type="entry name" value="Pyr_redox_dim"/>
    <property type="match status" value="1"/>
</dbReference>
<dbReference type="Gene3D" id="3.50.50.60">
    <property type="entry name" value="FAD/NAD(P)-binding domain"/>
    <property type="match status" value="2"/>
</dbReference>
<accession>A0A2A2EXB8</accession>
<evidence type="ECO:0000256" key="4">
    <source>
        <dbReference type="ARBA" id="ARBA00022827"/>
    </source>
</evidence>
<dbReference type="RefSeq" id="WP_095619728.1">
    <property type="nucleotide sequence ID" value="NZ_NSKB01000002.1"/>
</dbReference>
<keyword evidence="6 9" id="KW-0560">Oxidoreductase</keyword>
<keyword evidence="5" id="KW-0521">NADP</keyword>
<evidence type="ECO:0000259" key="12">
    <source>
        <dbReference type="Pfam" id="PF07992"/>
    </source>
</evidence>
<protein>
    <submittedName>
        <fullName evidence="14">Pyridine nucleotide-disulfide oxidoreductase</fullName>
    </submittedName>
</protein>
<dbReference type="FunFam" id="3.30.390.30:FF:000001">
    <property type="entry name" value="Dihydrolipoyl dehydrogenase"/>
    <property type="match status" value="1"/>
</dbReference>
<dbReference type="PANTHER" id="PTHR43014">
    <property type="entry name" value="MERCURIC REDUCTASE"/>
    <property type="match status" value="1"/>
</dbReference>
<evidence type="ECO:0000256" key="8">
    <source>
        <dbReference type="ARBA" id="ARBA00023284"/>
    </source>
</evidence>
<dbReference type="PRINTS" id="PR00411">
    <property type="entry name" value="PNDRDTASEI"/>
</dbReference>
<dbReference type="PRINTS" id="PR00368">
    <property type="entry name" value="FADPNR"/>
</dbReference>
<dbReference type="GO" id="GO:0050660">
    <property type="term" value="F:flavin adenine dinucleotide binding"/>
    <property type="evidence" value="ECO:0007669"/>
    <property type="project" value="TreeGrafter"/>
</dbReference>
<dbReference type="Proteomes" id="UP000217771">
    <property type="component" value="Unassembled WGS sequence"/>
</dbReference>
<dbReference type="EMBL" id="NSKB01000002">
    <property type="protein sequence ID" value="PAU78051.1"/>
    <property type="molecule type" value="Genomic_DNA"/>
</dbReference>